<dbReference type="NCBIfam" id="TIGR00254">
    <property type="entry name" value="GGDEF"/>
    <property type="match status" value="1"/>
</dbReference>
<sequence length="324" mass="36313">MRRGGTCLYNKKTSRTLQDCNVLIVDDQTASRLIMTTLLEPLFTCHSVDSASKAIEFCRETPPDLVLMDVYMPDMDGHEACIILSNDSRTEDIPVVFVTASVSDEEQEKCWNAGGADFVQKPVNGTTLINRVKFHLSSKLKTDLLEQLIYTDRLTGCFNRHYLEEHLPQMVKDAERENQALSVAIFDADLFKQFNDHYGHIKGDSCLWKIAKSLQESLLRPRDKLIRVGGEEFLILLPHTSEHGARTVCERILQTISHQYIEHSASPTGYLTVSAGAATYHPNTDTSIDKALMDADKCLYHAKANGRNSYAFIDEHGDMLVGAG</sequence>
<feature type="domain" description="GGDEF" evidence="6">
    <location>
        <begin position="179"/>
        <end position="315"/>
    </location>
</feature>
<dbReference type="GO" id="GO:0005886">
    <property type="term" value="C:plasma membrane"/>
    <property type="evidence" value="ECO:0007669"/>
    <property type="project" value="TreeGrafter"/>
</dbReference>
<dbReference type="PANTHER" id="PTHR45138:SF9">
    <property type="entry name" value="DIGUANYLATE CYCLASE DGCM-RELATED"/>
    <property type="match status" value="1"/>
</dbReference>
<dbReference type="InterPro" id="IPR043128">
    <property type="entry name" value="Rev_trsase/Diguanyl_cyclase"/>
</dbReference>
<accession>A0A1E7ZB76</accession>
<name>A0A1E7ZB76_9ALTE</name>
<organism evidence="7 8">
    <name type="scientific">Alteromonas confluentis</name>
    <dbReference type="NCBI Taxonomy" id="1656094"/>
    <lineage>
        <taxon>Bacteria</taxon>
        <taxon>Pseudomonadati</taxon>
        <taxon>Pseudomonadota</taxon>
        <taxon>Gammaproteobacteria</taxon>
        <taxon>Alteromonadales</taxon>
        <taxon>Alteromonadaceae</taxon>
        <taxon>Alteromonas/Salinimonas group</taxon>
        <taxon>Alteromonas</taxon>
    </lineage>
</organism>
<evidence type="ECO:0000256" key="4">
    <source>
        <dbReference type="PROSITE-ProRule" id="PRU00169"/>
    </source>
</evidence>
<dbReference type="PANTHER" id="PTHR45138">
    <property type="entry name" value="REGULATORY COMPONENTS OF SENSORY TRANSDUCTION SYSTEM"/>
    <property type="match status" value="1"/>
</dbReference>
<evidence type="ECO:0000256" key="1">
    <source>
        <dbReference type="ARBA" id="ARBA00001946"/>
    </source>
</evidence>
<feature type="domain" description="Response regulatory" evidence="5">
    <location>
        <begin position="21"/>
        <end position="136"/>
    </location>
</feature>
<gene>
    <name evidence="7" type="ORF">BFC18_11615</name>
</gene>
<dbReference type="CDD" id="cd01949">
    <property type="entry name" value="GGDEF"/>
    <property type="match status" value="1"/>
</dbReference>
<dbReference type="GO" id="GO:0052621">
    <property type="term" value="F:diguanylate cyclase activity"/>
    <property type="evidence" value="ECO:0007669"/>
    <property type="project" value="UniProtKB-EC"/>
</dbReference>
<dbReference type="InterPro" id="IPR029787">
    <property type="entry name" value="Nucleotide_cyclase"/>
</dbReference>
<dbReference type="GO" id="GO:0000160">
    <property type="term" value="P:phosphorelay signal transduction system"/>
    <property type="evidence" value="ECO:0007669"/>
    <property type="project" value="InterPro"/>
</dbReference>
<dbReference type="Pfam" id="PF00072">
    <property type="entry name" value="Response_reg"/>
    <property type="match status" value="1"/>
</dbReference>
<dbReference type="GO" id="GO:0043709">
    <property type="term" value="P:cell adhesion involved in single-species biofilm formation"/>
    <property type="evidence" value="ECO:0007669"/>
    <property type="project" value="TreeGrafter"/>
</dbReference>
<dbReference type="STRING" id="1656094.BFC18_11615"/>
<proteinExistence type="predicted"/>
<dbReference type="CDD" id="cd17546">
    <property type="entry name" value="REC_hyHK_CKI1_RcsC-like"/>
    <property type="match status" value="1"/>
</dbReference>
<dbReference type="InterPro" id="IPR050469">
    <property type="entry name" value="Diguanylate_Cyclase"/>
</dbReference>
<evidence type="ECO:0000256" key="3">
    <source>
        <dbReference type="ARBA" id="ARBA00034247"/>
    </source>
</evidence>
<keyword evidence="8" id="KW-1185">Reference proteome</keyword>
<dbReference type="SUPFAM" id="SSF52172">
    <property type="entry name" value="CheY-like"/>
    <property type="match status" value="1"/>
</dbReference>
<dbReference type="SUPFAM" id="SSF55073">
    <property type="entry name" value="Nucleotide cyclase"/>
    <property type="match status" value="1"/>
</dbReference>
<dbReference type="EMBL" id="MDHN01000024">
    <property type="protein sequence ID" value="OFC70776.1"/>
    <property type="molecule type" value="Genomic_DNA"/>
</dbReference>
<comment type="cofactor">
    <cofactor evidence="1">
        <name>Mg(2+)</name>
        <dbReference type="ChEBI" id="CHEBI:18420"/>
    </cofactor>
</comment>
<comment type="caution">
    <text evidence="7">The sequence shown here is derived from an EMBL/GenBank/DDBJ whole genome shotgun (WGS) entry which is preliminary data.</text>
</comment>
<dbReference type="Proteomes" id="UP000175691">
    <property type="component" value="Unassembled WGS sequence"/>
</dbReference>
<dbReference type="OrthoDB" id="9812260at2"/>
<dbReference type="Pfam" id="PF00990">
    <property type="entry name" value="GGDEF"/>
    <property type="match status" value="1"/>
</dbReference>
<evidence type="ECO:0000259" key="6">
    <source>
        <dbReference type="PROSITE" id="PS50887"/>
    </source>
</evidence>
<dbReference type="SMART" id="SM00267">
    <property type="entry name" value="GGDEF"/>
    <property type="match status" value="1"/>
</dbReference>
<dbReference type="SMART" id="SM00448">
    <property type="entry name" value="REC"/>
    <property type="match status" value="1"/>
</dbReference>
<reference evidence="7 8" key="1">
    <citation type="submission" date="2016-08" db="EMBL/GenBank/DDBJ databases">
        <authorList>
            <person name="Seilhamer J.J."/>
        </authorList>
    </citation>
    <scope>NUCLEOTIDE SEQUENCE [LARGE SCALE GENOMIC DNA]</scope>
    <source>
        <strain evidence="7 8">KCTC 42603</strain>
    </source>
</reference>
<evidence type="ECO:0000259" key="5">
    <source>
        <dbReference type="PROSITE" id="PS50110"/>
    </source>
</evidence>
<evidence type="ECO:0000313" key="7">
    <source>
        <dbReference type="EMBL" id="OFC70776.1"/>
    </source>
</evidence>
<dbReference type="FunFam" id="3.30.70.270:FF:000001">
    <property type="entry name" value="Diguanylate cyclase domain protein"/>
    <property type="match status" value="1"/>
</dbReference>
<dbReference type="GO" id="GO:1902201">
    <property type="term" value="P:negative regulation of bacterial-type flagellum-dependent cell motility"/>
    <property type="evidence" value="ECO:0007669"/>
    <property type="project" value="TreeGrafter"/>
</dbReference>
<protein>
    <recommendedName>
        <fullName evidence="2">diguanylate cyclase</fullName>
        <ecNumber evidence="2">2.7.7.65</ecNumber>
    </recommendedName>
</protein>
<dbReference type="Gene3D" id="3.30.70.270">
    <property type="match status" value="1"/>
</dbReference>
<comment type="catalytic activity">
    <reaction evidence="3">
        <text>2 GTP = 3',3'-c-di-GMP + 2 diphosphate</text>
        <dbReference type="Rhea" id="RHEA:24898"/>
        <dbReference type="ChEBI" id="CHEBI:33019"/>
        <dbReference type="ChEBI" id="CHEBI:37565"/>
        <dbReference type="ChEBI" id="CHEBI:58805"/>
        <dbReference type="EC" id="2.7.7.65"/>
    </reaction>
</comment>
<evidence type="ECO:0000313" key="8">
    <source>
        <dbReference type="Proteomes" id="UP000175691"/>
    </source>
</evidence>
<dbReference type="AlphaFoldDB" id="A0A1E7ZB76"/>
<feature type="modified residue" description="4-aspartylphosphate" evidence="4">
    <location>
        <position position="69"/>
    </location>
</feature>
<dbReference type="Gene3D" id="3.40.50.2300">
    <property type="match status" value="1"/>
</dbReference>
<dbReference type="InterPro" id="IPR001789">
    <property type="entry name" value="Sig_transdc_resp-reg_receiver"/>
</dbReference>
<dbReference type="PROSITE" id="PS50110">
    <property type="entry name" value="RESPONSE_REGULATORY"/>
    <property type="match status" value="1"/>
</dbReference>
<dbReference type="EC" id="2.7.7.65" evidence="2"/>
<dbReference type="InterPro" id="IPR011006">
    <property type="entry name" value="CheY-like_superfamily"/>
</dbReference>
<evidence type="ECO:0000256" key="2">
    <source>
        <dbReference type="ARBA" id="ARBA00012528"/>
    </source>
</evidence>
<keyword evidence="4" id="KW-0597">Phosphoprotein</keyword>
<dbReference type="PROSITE" id="PS50887">
    <property type="entry name" value="GGDEF"/>
    <property type="match status" value="1"/>
</dbReference>
<dbReference type="InterPro" id="IPR000160">
    <property type="entry name" value="GGDEF_dom"/>
</dbReference>